<dbReference type="EMBL" id="QWDC01000001">
    <property type="protein sequence ID" value="RFZ95130.1"/>
    <property type="molecule type" value="Genomic_DNA"/>
</dbReference>
<feature type="signal peptide" evidence="1">
    <location>
        <begin position="1"/>
        <end position="16"/>
    </location>
</feature>
<sequence length="224" mass="24159">MKLKLFFIAVFTVVCAFVACKKGDDSIGIKQYTSVNFINATADTVNVYVNGSRVNTTNSLYPLGASGYINSLLGEQNYQVRKAGKPDVLFSLPASLDSGKVYSFYIAGNSPGQAFTDVDTLKNTPDTLLLRFVHTSPNLGQVDVRVGNTVDTLLFSNRDFKTTSPFVAVGPGIKRIRIYKAGTSTLLSDDTFTLNDNRAYTLFTKSGLSANGGSASGAKILTYR</sequence>
<feature type="domain" description="DUF4397" evidence="2">
    <location>
        <begin position="34"/>
        <end position="145"/>
    </location>
</feature>
<dbReference type="AlphaFoldDB" id="A0A372NYE8"/>
<organism evidence="3 4">
    <name type="scientific">Mucilaginibacter conchicola</name>
    <dbReference type="NCBI Taxonomy" id="2303333"/>
    <lineage>
        <taxon>Bacteria</taxon>
        <taxon>Pseudomonadati</taxon>
        <taxon>Bacteroidota</taxon>
        <taxon>Sphingobacteriia</taxon>
        <taxon>Sphingobacteriales</taxon>
        <taxon>Sphingobacteriaceae</taxon>
        <taxon>Mucilaginibacter</taxon>
    </lineage>
</organism>
<reference evidence="3 4" key="1">
    <citation type="submission" date="2018-08" db="EMBL/GenBank/DDBJ databases">
        <title>Mucilaginibacter sp. MYSH2.</title>
        <authorList>
            <person name="Seo T."/>
        </authorList>
    </citation>
    <scope>NUCLEOTIDE SEQUENCE [LARGE SCALE GENOMIC DNA]</scope>
    <source>
        <strain evidence="3 4">MYSH2</strain>
    </source>
</reference>
<evidence type="ECO:0000313" key="4">
    <source>
        <dbReference type="Proteomes" id="UP000264217"/>
    </source>
</evidence>
<dbReference type="RefSeq" id="WP_117390687.1">
    <property type="nucleotide sequence ID" value="NZ_QWDC01000001.1"/>
</dbReference>
<evidence type="ECO:0000259" key="2">
    <source>
        <dbReference type="Pfam" id="PF14344"/>
    </source>
</evidence>
<accession>A0A372NYE8</accession>
<dbReference type="InterPro" id="IPR025510">
    <property type="entry name" value="DUF4397"/>
</dbReference>
<comment type="caution">
    <text evidence="3">The sequence shown here is derived from an EMBL/GenBank/DDBJ whole genome shotgun (WGS) entry which is preliminary data.</text>
</comment>
<dbReference type="PROSITE" id="PS51257">
    <property type="entry name" value="PROKAR_LIPOPROTEIN"/>
    <property type="match status" value="1"/>
</dbReference>
<proteinExistence type="predicted"/>
<gene>
    <name evidence="3" type="ORF">D0C36_06270</name>
</gene>
<evidence type="ECO:0000313" key="3">
    <source>
        <dbReference type="EMBL" id="RFZ95130.1"/>
    </source>
</evidence>
<keyword evidence="1" id="KW-0732">Signal</keyword>
<protein>
    <submittedName>
        <fullName evidence="3">DUF4397 domain-containing protein</fullName>
    </submittedName>
</protein>
<dbReference type="OrthoDB" id="9792011at2"/>
<feature type="chain" id="PRO_5016901807" evidence="1">
    <location>
        <begin position="17"/>
        <end position="224"/>
    </location>
</feature>
<dbReference type="Pfam" id="PF14344">
    <property type="entry name" value="DUF4397"/>
    <property type="match status" value="1"/>
</dbReference>
<dbReference type="Proteomes" id="UP000264217">
    <property type="component" value="Unassembled WGS sequence"/>
</dbReference>
<name>A0A372NYE8_9SPHI</name>
<evidence type="ECO:0000256" key="1">
    <source>
        <dbReference type="SAM" id="SignalP"/>
    </source>
</evidence>
<keyword evidence="4" id="KW-1185">Reference proteome</keyword>